<organism evidence="3 4">
    <name type="scientific">Centaurea solstitialis</name>
    <name type="common">yellow star-thistle</name>
    <dbReference type="NCBI Taxonomy" id="347529"/>
    <lineage>
        <taxon>Eukaryota</taxon>
        <taxon>Viridiplantae</taxon>
        <taxon>Streptophyta</taxon>
        <taxon>Embryophyta</taxon>
        <taxon>Tracheophyta</taxon>
        <taxon>Spermatophyta</taxon>
        <taxon>Magnoliopsida</taxon>
        <taxon>eudicotyledons</taxon>
        <taxon>Gunneridae</taxon>
        <taxon>Pentapetalae</taxon>
        <taxon>asterids</taxon>
        <taxon>campanulids</taxon>
        <taxon>Asterales</taxon>
        <taxon>Asteraceae</taxon>
        <taxon>Carduoideae</taxon>
        <taxon>Cardueae</taxon>
        <taxon>Centaureinae</taxon>
        <taxon>Centaurea</taxon>
    </lineage>
</organism>
<keyword evidence="1" id="KW-0812">Transmembrane</keyword>
<sequence length="378" mass="42890">MNRGWISFRVSFIAALINYLFYPTRKTQHLFILNSPGTLIYLLVYVDDIIITGNNSTVIATIIDRLNALFALKDMGQLHYFLGVEVVHHGAYLVLSQRKYLREILHRAGLADCKPIATSISTSHVLLPDDSPLLDDPSRYRHTVGALQYATLSRPDIAFVVNKVCQFMHAPTENHWTGAKRILRYLKGTIDLGLWIRHNTGYQLQAFSDSHWSPNLQAYLDFDWAGCPIDRRSTGGHAIYLGSNLISWSARKQKTIPRSSTESEYKAIADTVAELIWLKSLLRELGLNSKAPTLWCDNLGATYLTANPVFHARTKHVEVDYNFVCEQVTQGNLKVKFISTDDQIADIFTKPLPSQKFEFLRLLTALNLRGNIRLSRLV</sequence>
<gene>
    <name evidence="3" type="ORF">OSB04_031125</name>
</gene>
<keyword evidence="1" id="KW-0472">Membrane</keyword>
<protein>
    <recommendedName>
        <fullName evidence="2">Reverse transcriptase Ty1/copia-type domain-containing protein</fullName>
    </recommendedName>
</protein>
<feature type="domain" description="Reverse transcriptase Ty1/copia-type" evidence="2">
    <location>
        <begin position="16"/>
        <end position="120"/>
    </location>
</feature>
<dbReference type="AlphaFoldDB" id="A0AA38SSF4"/>
<dbReference type="PANTHER" id="PTHR11439:SF458">
    <property type="entry name" value="RNA-DIRECTED DNA POLYMERASE"/>
    <property type="match status" value="1"/>
</dbReference>
<accession>A0AA38SSF4</accession>
<evidence type="ECO:0000313" key="3">
    <source>
        <dbReference type="EMBL" id="KAJ9538392.1"/>
    </source>
</evidence>
<reference evidence="3" key="1">
    <citation type="submission" date="2023-03" db="EMBL/GenBank/DDBJ databases">
        <title>Chromosome-scale reference genome and RAD-based genetic map of yellow starthistle (Centaurea solstitialis) reveal putative structural variation and QTLs associated with invader traits.</title>
        <authorList>
            <person name="Reatini B."/>
            <person name="Cang F.A."/>
            <person name="Jiang Q."/>
            <person name="Mckibben M.T.W."/>
            <person name="Barker M.S."/>
            <person name="Rieseberg L.H."/>
            <person name="Dlugosch K.M."/>
        </authorList>
    </citation>
    <scope>NUCLEOTIDE SEQUENCE</scope>
    <source>
        <strain evidence="3">CAN-66</strain>
        <tissue evidence="3">Leaf</tissue>
    </source>
</reference>
<evidence type="ECO:0000313" key="4">
    <source>
        <dbReference type="Proteomes" id="UP001172457"/>
    </source>
</evidence>
<dbReference type="Proteomes" id="UP001172457">
    <property type="component" value="Chromosome 8"/>
</dbReference>
<dbReference type="PANTHER" id="PTHR11439">
    <property type="entry name" value="GAG-POL-RELATED RETROTRANSPOSON"/>
    <property type="match status" value="1"/>
</dbReference>
<evidence type="ECO:0000259" key="2">
    <source>
        <dbReference type="Pfam" id="PF07727"/>
    </source>
</evidence>
<name>A0AA38SSF4_9ASTR</name>
<dbReference type="SUPFAM" id="SSF56672">
    <property type="entry name" value="DNA/RNA polymerases"/>
    <property type="match status" value="1"/>
</dbReference>
<comment type="caution">
    <text evidence="3">The sequence shown here is derived from an EMBL/GenBank/DDBJ whole genome shotgun (WGS) entry which is preliminary data.</text>
</comment>
<feature type="transmembrane region" description="Helical" evidence="1">
    <location>
        <begin position="29"/>
        <end position="46"/>
    </location>
</feature>
<dbReference type="InterPro" id="IPR013103">
    <property type="entry name" value="RVT_2"/>
</dbReference>
<feature type="transmembrane region" description="Helical" evidence="1">
    <location>
        <begin position="6"/>
        <end position="22"/>
    </location>
</feature>
<proteinExistence type="predicted"/>
<dbReference type="CDD" id="cd09272">
    <property type="entry name" value="RNase_HI_RT_Ty1"/>
    <property type="match status" value="1"/>
</dbReference>
<keyword evidence="1" id="KW-1133">Transmembrane helix</keyword>
<evidence type="ECO:0000256" key="1">
    <source>
        <dbReference type="SAM" id="Phobius"/>
    </source>
</evidence>
<keyword evidence="4" id="KW-1185">Reference proteome</keyword>
<dbReference type="InterPro" id="IPR043502">
    <property type="entry name" value="DNA/RNA_pol_sf"/>
</dbReference>
<dbReference type="EMBL" id="JARYMX010000008">
    <property type="protein sequence ID" value="KAJ9538392.1"/>
    <property type="molecule type" value="Genomic_DNA"/>
</dbReference>
<dbReference type="Pfam" id="PF07727">
    <property type="entry name" value="RVT_2"/>
    <property type="match status" value="1"/>
</dbReference>